<dbReference type="RefSeq" id="WP_213217728.1">
    <property type="nucleotide sequence ID" value="NZ_QTKU01000005.1"/>
</dbReference>
<name>A0A944GUG4_9HYPH</name>
<organism evidence="1 2">
    <name type="scientific">Roseibium polysiphoniae</name>
    <dbReference type="NCBI Taxonomy" id="2571221"/>
    <lineage>
        <taxon>Bacteria</taxon>
        <taxon>Pseudomonadati</taxon>
        <taxon>Pseudomonadota</taxon>
        <taxon>Alphaproteobacteria</taxon>
        <taxon>Hyphomicrobiales</taxon>
        <taxon>Stappiaceae</taxon>
        <taxon>Roseibium</taxon>
    </lineage>
</organism>
<dbReference type="AlphaFoldDB" id="A0A944GUG4"/>
<comment type="caution">
    <text evidence="1">The sequence shown here is derived from an EMBL/GenBank/DDBJ whole genome shotgun (WGS) entry which is preliminary data.</text>
</comment>
<accession>A0A944GUG4</accession>
<proteinExistence type="predicted"/>
<dbReference type="Proteomes" id="UP000705379">
    <property type="component" value="Unassembled WGS sequence"/>
</dbReference>
<dbReference type="EMBL" id="QTKU01000005">
    <property type="protein sequence ID" value="MBS8262419.1"/>
    <property type="molecule type" value="Genomic_DNA"/>
</dbReference>
<reference evidence="1" key="1">
    <citation type="submission" date="2018-08" db="EMBL/GenBank/DDBJ databases">
        <authorList>
            <person name="Jin W."/>
            <person name="Wang H."/>
            <person name="Yang Y."/>
            <person name="Li M."/>
            <person name="Liu J."/>
        </authorList>
    </citation>
    <scope>NUCLEOTIDE SEQUENCE</scope>
    <source>
        <strain evidence="1">AESS21</strain>
    </source>
</reference>
<evidence type="ECO:0000313" key="1">
    <source>
        <dbReference type="EMBL" id="MBS8262419.1"/>
    </source>
</evidence>
<evidence type="ECO:0000313" key="2">
    <source>
        <dbReference type="Proteomes" id="UP000705379"/>
    </source>
</evidence>
<evidence type="ECO:0008006" key="3">
    <source>
        <dbReference type="Google" id="ProtNLM"/>
    </source>
</evidence>
<protein>
    <recommendedName>
        <fullName evidence="3">DUF2946 domain-containing protein</fullName>
    </recommendedName>
</protein>
<gene>
    <name evidence="1" type="ORF">DYI23_19495</name>
</gene>
<sequence>MRSGLQEALRELKSVAKILALLPLLLGLLIPSGFMPEVTSDGQFTVVICTSDGLQSVALDENGAIVPDEDGDDTEQVSGLCPFSALGQNIAAVERFSVQSSFAAERIVWPGGQRADCYPAAVPCVGARAPPLSI</sequence>
<reference evidence="1" key="2">
    <citation type="journal article" date="2021" name="Microorganisms">
        <title>Bacterial Dimethylsulfoniopropionate Biosynthesis in the East China Sea.</title>
        <authorList>
            <person name="Liu J."/>
            <person name="Zhang Y."/>
            <person name="Liu J."/>
            <person name="Zhong H."/>
            <person name="Williams B.T."/>
            <person name="Zheng Y."/>
            <person name="Curson A.R.J."/>
            <person name="Sun C."/>
            <person name="Sun H."/>
            <person name="Song D."/>
            <person name="Wagner Mackenzie B."/>
            <person name="Bermejo Martinez A."/>
            <person name="Todd J.D."/>
            <person name="Zhang X.H."/>
        </authorList>
    </citation>
    <scope>NUCLEOTIDE SEQUENCE</scope>
    <source>
        <strain evidence="1">AESS21</strain>
    </source>
</reference>